<proteinExistence type="predicted"/>
<evidence type="ECO:0000313" key="3">
    <source>
        <dbReference type="Proteomes" id="UP000240506"/>
    </source>
</evidence>
<evidence type="ECO:0000259" key="1">
    <source>
        <dbReference type="Pfam" id="PF13349"/>
    </source>
</evidence>
<sequence length="318" mass="34230">MSNRNLTTTSLFISMLYLSLIANVFAVQNIDKKLSISNDIQFKINVQRGDVAIQTWDKSEVSVSGTLDELSEGFVFEQQGNTLNFEDKMPRHYNSSTNTGSQLTIKVPKTVKLSADTVSANLQLTDIKGELKLSTVSGNINANQLSGNTELHTISGDITTTAINGNNKLKTVSGTIQDTDSQGEINYYLVSGDLNSQSRAEKVTIEQVSGEVTANLNTAKEIILKTVSGDVQVSLTKNVSTVNLDSISGDIMLTFADIPDASFDLNGGPSGKISNALTQDEPKKQKYAPRAKLVFQTGSGAAKVKINTISGELTLKKQ</sequence>
<dbReference type="RefSeq" id="WP_107883696.1">
    <property type="nucleotide sequence ID" value="NZ_PYSG01000002.1"/>
</dbReference>
<gene>
    <name evidence="2" type="ORF">C9I43_12865</name>
</gene>
<protein>
    <recommendedName>
        <fullName evidence="1">DUF4097 domain-containing protein</fullName>
    </recommendedName>
</protein>
<dbReference type="EMBL" id="PYSG01000002">
    <property type="protein sequence ID" value="PTA51319.1"/>
    <property type="molecule type" value="Genomic_DNA"/>
</dbReference>
<organism evidence="2 3">
    <name type="scientific">Shewanella morhuae</name>
    <dbReference type="NCBI Taxonomy" id="365591"/>
    <lineage>
        <taxon>Bacteria</taxon>
        <taxon>Pseudomonadati</taxon>
        <taxon>Pseudomonadota</taxon>
        <taxon>Gammaproteobacteria</taxon>
        <taxon>Alteromonadales</taxon>
        <taxon>Shewanellaceae</taxon>
        <taxon>Shewanella</taxon>
    </lineage>
</organism>
<dbReference type="InterPro" id="IPR025164">
    <property type="entry name" value="Toastrack_DUF4097"/>
</dbReference>
<dbReference type="Proteomes" id="UP000240506">
    <property type="component" value="Unassembled WGS sequence"/>
</dbReference>
<accession>A0ABX5HYS4</accession>
<dbReference type="Pfam" id="PF13349">
    <property type="entry name" value="DUF4097"/>
    <property type="match status" value="1"/>
</dbReference>
<reference evidence="2 3" key="2">
    <citation type="submission" date="2018-04" db="EMBL/GenBank/DDBJ databases">
        <title>Genomic sequence of a freshwater isolate of Shewanella morhuae.</title>
        <authorList>
            <person name="Castillo D.E."/>
            <person name="Gram L."/>
        </authorList>
    </citation>
    <scope>NUCLEOTIDE SEQUENCE [LARGE SCALE GENOMIC DNA]</scope>
    <source>
        <strain evidence="2 3">CW7</strain>
    </source>
</reference>
<reference evidence="2 3" key="1">
    <citation type="submission" date="2018-03" db="EMBL/GenBank/DDBJ databases">
        <authorList>
            <person name="Dailey F.E."/>
        </authorList>
    </citation>
    <scope>NUCLEOTIDE SEQUENCE [LARGE SCALE GENOMIC DNA]</scope>
    <source>
        <strain evidence="2 3">CW7</strain>
    </source>
</reference>
<evidence type="ECO:0000313" key="2">
    <source>
        <dbReference type="EMBL" id="PTA51319.1"/>
    </source>
</evidence>
<name>A0ABX5HYS4_9GAMM</name>
<keyword evidence="3" id="KW-1185">Reference proteome</keyword>
<comment type="caution">
    <text evidence="2">The sequence shown here is derived from an EMBL/GenBank/DDBJ whole genome shotgun (WGS) entry which is preliminary data.</text>
</comment>
<feature type="domain" description="DUF4097" evidence="1">
    <location>
        <begin position="43"/>
        <end position="315"/>
    </location>
</feature>